<dbReference type="Pfam" id="PF13560">
    <property type="entry name" value="HTH_31"/>
    <property type="match status" value="1"/>
</dbReference>
<dbReference type="SMART" id="SM00530">
    <property type="entry name" value="HTH_XRE"/>
    <property type="match status" value="1"/>
</dbReference>
<dbReference type="EMBL" id="PVNH01000002">
    <property type="protein sequence ID" value="PRX50073.1"/>
    <property type="molecule type" value="Genomic_DNA"/>
</dbReference>
<dbReference type="AlphaFoldDB" id="A0A2T0M0D7"/>
<dbReference type="Gene3D" id="1.10.260.40">
    <property type="entry name" value="lambda repressor-like DNA-binding domains"/>
    <property type="match status" value="1"/>
</dbReference>
<gene>
    <name evidence="2" type="ORF">B0I33_102191</name>
</gene>
<name>A0A2T0M0D7_9PSEU</name>
<sequence length="288" mass="32274">MTMANETGRSRENRLGDYLRARRELVSPADVGLPEDGRRRVQGLRREEVAMLAGISADYYLRLEQGRDRNPSVQVLEAIARVLKLDDPSLEYVLELSATKTRTRRAPRSRETVTPRIAELVHSINMPAFVSGRYFDVLASNPLALALSPDLRVGENLLRAVFLNPDERMLFDPREMVAMFRKHVGSGLDDPRIVRLVGELSLASDAFRQAWARHDVRPARGGPVLIDHPQVGPMEMNLSKLTVDEANDQLLVIYHPTDARPEGRDQLALLASLTAQTRPVQQELGQSS</sequence>
<evidence type="ECO:0000313" key="3">
    <source>
        <dbReference type="Proteomes" id="UP000238362"/>
    </source>
</evidence>
<proteinExistence type="predicted"/>
<dbReference type="PROSITE" id="PS50943">
    <property type="entry name" value="HTH_CROC1"/>
    <property type="match status" value="1"/>
</dbReference>
<dbReference type="PANTHER" id="PTHR35010:SF2">
    <property type="entry name" value="BLL4672 PROTEIN"/>
    <property type="match status" value="1"/>
</dbReference>
<dbReference type="CDD" id="cd00093">
    <property type="entry name" value="HTH_XRE"/>
    <property type="match status" value="1"/>
</dbReference>
<protein>
    <submittedName>
        <fullName evidence="2">Helix-turn-helix protein</fullName>
    </submittedName>
</protein>
<evidence type="ECO:0000259" key="1">
    <source>
        <dbReference type="PROSITE" id="PS50943"/>
    </source>
</evidence>
<dbReference type="Proteomes" id="UP000238362">
    <property type="component" value="Unassembled WGS sequence"/>
</dbReference>
<dbReference type="GO" id="GO:0003677">
    <property type="term" value="F:DNA binding"/>
    <property type="evidence" value="ECO:0007669"/>
    <property type="project" value="InterPro"/>
</dbReference>
<dbReference type="PANTHER" id="PTHR35010">
    <property type="entry name" value="BLL4672 PROTEIN-RELATED"/>
    <property type="match status" value="1"/>
</dbReference>
<reference evidence="2 3" key="1">
    <citation type="submission" date="2018-03" db="EMBL/GenBank/DDBJ databases">
        <title>Genomic Encyclopedia of Type Strains, Phase III (KMG-III): the genomes of soil and plant-associated and newly described type strains.</title>
        <authorList>
            <person name="Whitman W."/>
        </authorList>
    </citation>
    <scope>NUCLEOTIDE SEQUENCE [LARGE SCALE GENOMIC DNA]</scope>
    <source>
        <strain evidence="2 3">CGMCC 4.7125</strain>
    </source>
</reference>
<dbReference type="InterPro" id="IPR010982">
    <property type="entry name" value="Lambda_DNA-bd_dom_sf"/>
</dbReference>
<dbReference type="InterPro" id="IPR041413">
    <property type="entry name" value="MLTR_LBD"/>
</dbReference>
<accession>A0A2T0M0D7</accession>
<comment type="caution">
    <text evidence="2">The sequence shown here is derived from an EMBL/GenBank/DDBJ whole genome shotgun (WGS) entry which is preliminary data.</text>
</comment>
<dbReference type="SUPFAM" id="SSF47413">
    <property type="entry name" value="lambda repressor-like DNA-binding domains"/>
    <property type="match status" value="1"/>
</dbReference>
<dbReference type="Pfam" id="PF17765">
    <property type="entry name" value="MLTR_LBD"/>
    <property type="match status" value="1"/>
</dbReference>
<organism evidence="2 3">
    <name type="scientific">Prauserella shujinwangii</name>
    <dbReference type="NCBI Taxonomy" id="1453103"/>
    <lineage>
        <taxon>Bacteria</taxon>
        <taxon>Bacillati</taxon>
        <taxon>Actinomycetota</taxon>
        <taxon>Actinomycetes</taxon>
        <taxon>Pseudonocardiales</taxon>
        <taxon>Pseudonocardiaceae</taxon>
        <taxon>Prauserella</taxon>
    </lineage>
</organism>
<evidence type="ECO:0000313" key="2">
    <source>
        <dbReference type="EMBL" id="PRX50073.1"/>
    </source>
</evidence>
<keyword evidence="3" id="KW-1185">Reference proteome</keyword>
<dbReference type="Gene3D" id="3.30.450.180">
    <property type="match status" value="1"/>
</dbReference>
<dbReference type="InterPro" id="IPR001387">
    <property type="entry name" value="Cro/C1-type_HTH"/>
</dbReference>
<feature type="domain" description="HTH cro/C1-type" evidence="1">
    <location>
        <begin position="39"/>
        <end position="90"/>
    </location>
</feature>